<dbReference type="AlphaFoldDB" id="A0A1W2CRR6"/>
<proteinExistence type="predicted"/>
<sequence>MQLFLLSFKYEADKMDVKTKRHFLILWSIEQSFELQHLPHLPYNLGKR</sequence>
<reference evidence="2" key="1">
    <citation type="submission" date="2017-04" db="EMBL/GenBank/DDBJ databases">
        <authorList>
            <person name="Varghese N."/>
            <person name="Submissions S."/>
        </authorList>
    </citation>
    <scope>NUCLEOTIDE SEQUENCE [LARGE SCALE GENOMIC DNA]</scope>
    <source>
        <strain evidence="2">DSM 12126</strain>
    </source>
</reference>
<keyword evidence="2" id="KW-1185">Reference proteome</keyword>
<accession>A0A1W2CRR6</accession>
<name>A0A1W2CRR6_9SPHI</name>
<gene>
    <name evidence="1" type="ORF">SAMN04488524_3127</name>
</gene>
<evidence type="ECO:0000313" key="2">
    <source>
        <dbReference type="Proteomes" id="UP000192756"/>
    </source>
</evidence>
<evidence type="ECO:0000313" key="1">
    <source>
        <dbReference type="EMBL" id="SMC87644.1"/>
    </source>
</evidence>
<protein>
    <submittedName>
        <fullName evidence="1">Uncharacterized protein</fullName>
    </submittedName>
</protein>
<organism evidence="1 2">
    <name type="scientific">Pedobacter africanus</name>
    <dbReference type="NCBI Taxonomy" id="151894"/>
    <lineage>
        <taxon>Bacteria</taxon>
        <taxon>Pseudomonadati</taxon>
        <taxon>Bacteroidota</taxon>
        <taxon>Sphingobacteriia</taxon>
        <taxon>Sphingobacteriales</taxon>
        <taxon>Sphingobacteriaceae</taxon>
        <taxon>Pedobacter</taxon>
    </lineage>
</organism>
<dbReference type="Proteomes" id="UP000192756">
    <property type="component" value="Unassembled WGS sequence"/>
</dbReference>
<dbReference type="EMBL" id="FWXT01000002">
    <property type="protein sequence ID" value="SMC87644.1"/>
    <property type="molecule type" value="Genomic_DNA"/>
</dbReference>